<dbReference type="Pfam" id="PF01035">
    <property type="entry name" value="DNA_binding_1"/>
    <property type="match status" value="1"/>
</dbReference>
<comment type="catalytic activity">
    <reaction evidence="6">
        <text>a 6-O-methyl-2'-deoxyguanosine in DNA + L-cysteinyl-[protein] = S-methyl-L-cysteinyl-[protein] + a 2'-deoxyguanosine in DNA</text>
        <dbReference type="Rhea" id="RHEA:24000"/>
        <dbReference type="Rhea" id="RHEA-COMP:10131"/>
        <dbReference type="Rhea" id="RHEA-COMP:10132"/>
        <dbReference type="Rhea" id="RHEA-COMP:11367"/>
        <dbReference type="Rhea" id="RHEA-COMP:11368"/>
        <dbReference type="ChEBI" id="CHEBI:29950"/>
        <dbReference type="ChEBI" id="CHEBI:82612"/>
        <dbReference type="ChEBI" id="CHEBI:85445"/>
        <dbReference type="ChEBI" id="CHEBI:85448"/>
        <dbReference type="EC" id="2.1.1.63"/>
    </reaction>
</comment>
<accession>A0A1M5AE05</accession>
<dbReference type="SUPFAM" id="SSF46767">
    <property type="entry name" value="Methylated DNA-protein cysteine methyltransferase, C-terminal domain"/>
    <property type="match status" value="1"/>
</dbReference>
<dbReference type="InterPro" id="IPR036388">
    <property type="entry name" value="WH-like_DNA-bd_sf"/>
</dbReference>
<keyword evidence="2" id="KW-0489">Methyltransferase</keyword>
<name>A0A1M5AE05_9BACE</name>
<evidence type="ECO:0000256" key="1">
    <source>
        <dbReference type="ARBA" id="ARBA00001286"/>
    </source>
</evidence>
<dbReference type="AlphaFoldDB" id="A0A1M5AE05"/>
<dbReference type="STRING" id="871325.SAMN05444349_11523"/>
<dbReference type="RefSeq" id="WP_025074821.1">
    <property type="nucleotide sequence ID" value="NZ_FQVD01000015.1"/>
</dbReference>
<keyword evidence="3" id="KW-0808">Transferase</keyword>
<dbReference type="CDD" id="cd06445">
    <property type="entry name" value="ATase"/>
    <property type="match status" value="1"/>
</dbReference>
<proteinExistence type="predicted"/>
<dbReference type="GO" id="GO:0032259">
    <property type="term" value="P:methylation"/>
    <property type="evidence" value="ECO:0007669"/>
    <property type="project" value="UniProtKB-KW"/>
</dbReference>
<dbReference type="InterPro" id="IPR001497">
    <property type="entry name" value="MethylDNA_cys_MeTrfase_AS"/>
</dbReference>
<evidence type="ECO:0000256" key="4">
    <source>
        <dbReference type="ARBA" id="ARBA00022763"/>
    </source>
</evidence>
<dbReference type="GO" id="GO:0003908">
    <property type="term" value="F:methylated-DNA-[protein]-cysteine S-methyltransferase activity"/>
    <property type="evidence" value="ECO:0007669"/>
    <property type="project" value="UniProtKB-EC"/>
</dbReference>
<keyword evidence="9" id="KW-1185">Reference proteome</keyword>
<evidence type="ECO:0000256" key="5">
    <source>
        <dbReference type="ARBA" id="ARBA00023204"/>
    </source>
</evidence>
<evidence type="ECO:0000313" key="8">
    <source>
        <dbReference type="EMBL" id="SHF28316.1"/>
    </source>
</evidence>
<protein>
    <submittedName>
        <fullName evidence="8">O(6)-alkylguanine repair protein YbaZ</fullName>
    </submittedName>
</protein>
<comment type="catalytic activity">
    <reaction evidence="1">
        <text>a 4-O-methyl-thymidine in DNA + L-cysteinyl-[protein] = a thymidine in DNA + S-methyl-L-cysteinyl-[protein]</text>
        <dbReference type="Rhea" id="RHEA:53428"/>
        <dbReference type="Rhea" id="RHEA-COMP:10131"/>
        <dbReference type="Rhea" id="RHEA-COMP:10132"/>
        <dbReference type="Rhea" id="RHEA-COMP:13555"/>
        <dbReference type="Rhea" id="RHEA-COMP:13556"/>
        <dbReference type="ChEBI" id="CHEBI:29950"/>
        <dbReference type="ChEBI" id="CHEBI:82612"/>
        <dbReference type="ChEBI" id="CHEBI:137386"/>
        <dbReference type="ChEBI" id="CHEBI:137387"/>
        <dbReference type="EC" id="2.1.1.63"/>
    </reaction>
</comment>
<dbReference type="InterPro" id="IPR052520">
    <property type="entry name" value="ATL_DNA_repair"/>
</dbReference>
<keyword evidence="4" id="KW-0227">DNA damage</keyword>
<reference evidence="8 9" key="1">
    <citation type="submission" date="2016-11" db="EMBL/GenBank/DDBJ databases">
        <authorList>
            <person name="Jaros S."/>
            <person name="Januszkiewicz K."/>
            <person name="Wedrychowicz H."/>
        </authorList>
    </citation>
    <scope>NUCLEOTIDE SEQUENCE [LARGE SCALE GENOMIC DNA]</scope>
    <source>
        <strain evidence="8 9">DSM 26883</strain>
    </source>
</reference>
<dbReference type="PANTHER" id="PTHR42942:SF1">
    <property type="entry name" value="ALKYLTRANSFERASE-LIKE PROTEIN 1"/>
    <property type="match status" value="1"/>
</dbReference>
<evidence type="ECO:0000256" key="6">
    <source>
        <dbReference type="ARBA" id="ARBA00049348"/>
    </source>
</evidence>
<dbReference type="InterPro" id="IPR014048">
    <property type="entry name" value="MethylDNA_cys_MeTrfase_DNA-bd"/>
</dbReference>
<feature type="domain" description="Methylated-DNA-[protein]-cysteine S-methyltransferase DNA binding" evidence="7">
    <location>
        <begin position="14"/>
        <end position="91"/>
    </location>
</feature>
<evidence type="ECO:0000256" key="2">
    <source>
        <dbReference type="ARBA" id="ARBA00022603"/>
    </source>
</evidence>
<evidence type="ECO:0000256" key="3">
    <source>
        <dbReference type="ARBA" id="ARBA00022679"/>
    </source>
</evidence>
<dbReference type="InterPro" id="IPR036217">
    <property type="entry name" value="MethylDNA_cys_MeTrfase_DNAb"/>
</dbReference>
<evidence type="ECO:0000313" key="9">
    <source>
        <dbReference type="Proteomes" id="UP000184436"/>
    </source>
</evidence>
<organism evidence="8 9">
    <name type="scientific">Bacteroides faecichinchillae</name>
    <dbReference type="NCBI Taxonomy" id="871325"/>
    <lineage>
        <taxon>Bacteria</taxon>
        <taxon>Pseudomonadati</taxon>
        <taxon>Bacteroidota</taxon>
        <taxon>Bacteroidia</taxon>
        <taxon>Bacteroidales</taxon>
        <taxon>Bacteroidaceae</taxon>
        <taxon>Bacteroides</taxon>
    </lineage>
</organism>
<dbReference type="PROSITE" id="PS00374">
    <property type="entry name" value="MGMT"/>
    <property type="match status" value="1"/>
</dbReference>
<dbReference type="Proteomes" id="UP000184436">
    <property type="component" value="Unassembled WGS sequence"/>
</dbReference>
<gene>
    <name evidence="8" type="ORF">SAMN05444349_11523</name>
</gene>
<keyword evidence="5" id="KW-0234">DNA repair</keyword>
<dbReference type="PANTHER" id="PTHR42942">
    <property type="entry name" value="6-O-METHYLGUANINE DNA METHYLTRANSFERASE"/>
    <property type="match status" value="1"/>
</dbReference>
<evidence type="ECO:0000259" key="7">
    <source>
        <dbReference type="Pfam" id="PF01035"/>
    </source>
</evidence>
<dbReference type="Gene3D" id="1.10.10.10">
    <property type="entry name" value="Winged helix-like DNA-binding domain superfamily/Winged helix DNA-binding domain"/>
    <property type="match status" value="1"/>
</dbReference>
<dbReference type="EMBL" id="FQVD01000015">
    <property type="protein sequence ID" value="SHF28316.1"/>
    <property type="molecule type" value="Genomic_DNA"/>
</dbReference>
<dbReference type="NCBIfam" id="TIGR00589">
    <property type="entry name" value="ogt"/>
    <property type="match status" value="1"/>
</dbReference>
<dbReference type="GO" id="GO:0006281">
    <property type="term" value="P:DNA repair"/>
    <property type="evidence" value="ECO:0007669"/>
    <property type="project" value="UniProtKB-KW"/>
</dbReference>
<sequence length="115" mass="12983">MKDYKENKTVLSEEFCSNVYRVVMEIPIGKVSTYGEIAALLGFPQYSRMVGRALKQVSQDLSVPCHRVVNAAGRLVPGWEEQKKLLLEEGVTFKCNGCVDMKKHLFQPLGHSFFS</sequence>
<dbReference type="OrthoDB" id="9132167at2"/>